<dbReference type="Proteomes" id="UP000028045">
    <property type="component" value="Unassembled WGS sequence"/>
</dbReference>
<dbReference type="InterPro" id="IPR053013">
    <property type="entry name" value="LAT"/>
</dbReference>
<evidence type="ECO:0000313" key="3">
    <source>
        <dbReference type="Proteomes" id="UP000028045"/>
    </source>
</evidence>
<dbReference type="SUPFAM" id="SSF55729">
    <property type="entry name" value="Acyl-CoA N-acyltransferases (Nat)"/>
    <property type="match status" value="1"/>
</dbReference>
<dbReference type="InterPro" id="IPR016181">
    <property type="entry name" value="Acyl_CoA_acyltransferase"/>
</dbReference>
<dbReference type="InterPro" id="IPR055100">
    <property type="entry name" value="GNAT_LYC1-like"/>
</dbReference>
<dbReference type="PANTHER" id="PTHR34815">
    <property type="entry name" value="LYSINE ACETYLTRANSFERASE"/>
    <property type="match status" value="1"/>
</dbReference>
<keyword evidence="3" id="KW-1185">Reference proteome</keyword>
<name>A0A084BBY9_STACB</name>
<dbReference type="EMBL" id="KL647400">
    <property type="protein sequence ID" value="KEY75068.1"/>
    <property type="molecule type" value="Genomic_DNA"/>
</dbReference>
<dbReference type="PANTHER" id="PTHR34815:SF4">
    <property type="entry name" value="N-ACETYLTRANSFERASE DOMAIN-CONTAINING PROTEIN"/>
    <property type="match status" value="1"/>
</dbReference>
<dbReference type="AlphaFoldDB" id="A0A084BBY9"/>
<reference evidence="2 3" key="1">
    <citation type="journal article" date="2014" name="BMC Genomics">
        <title>Comparative genome sequencing reveals chemotype-specific gene clusters in the toxigenic black mold Stachybotrys.</title>
        <authorList>
            <person name="Semeiks J."/>
            <person name="Borek D."/>
            <person name="Otwinowski Z."/>
            <person name="Grishin N.V."/>
        </authorList>
    </citation>
    <scope>NUCLEOTIDE SEQUENCE [LARGE SCALE GENOMIC DNA]</scope>
    <source>
        <strain evidence="3">CBS 109288 / IBT 7711</strain>
    </source>
</reference>
<sequence length="366" mass="39884">MASPPIALSDLVFASASPSQRLSSWTLNGTSWAAPLSVPAYVARELTLSATALASHARSGYWVLHRRDDPEDVVAGCETTAKQLLVADAQGSRVVDAYAIASVFTDPKYRGLGLASFMLRELQGVVDGEAEAGALYSDIGRVFYTKLGWRDFRSPQVTITFDDGFTPPDAPSSGVKVRLLDEADVAALCDKDVAAVTQRFDALAQHADGRTHIAFLPTFTQMAWHFARDTYNARDMLSRSVTHRGAATADGASWLYWDHDVRERKLKILRVVTDPAASAEQRAANVVALVWAAVAEASDWGFPSVLAWSPGAEVCDAALAVWRGGAGKVVVRFDEREAGSIPSLRWREGRDVGDIVWEDNEYYAWC</sequence>
<dbReference type="Pfam" id="PF22998">
    <property type="entry name" value="GNAT_LYC1-like"/>
    <property type="match status" value="1"/>
</dbReference>
<gene>
    <name evidence="2" type="ORF">S7711_01532</name>
</gene>
<organism evidence="2 3">
    <name type="scientific">Stachybotrys chartarum (strain CBS 109288 / IBT 7711)</name>
    <name type="common">Toxic black mold</name>
    <name type="synonym">Stilbospora chartarum</name>
    <dbReference type="NCBI Taxonomy" id="1280523"/>
    <lineage>
        <taxon>Eukaryota</taxon>
        <taxon>Fungi</taxon>
        <taxon>Dikarya</taxon>
        <taxon>Ascomycota</taxon>
        <taxon>Pezizomycotina</taxon>
        <taxon>Sordariomycetes</taxon>
        <taxon>Hypocreomycetidae</taxon>
        <taxon>Hypocreales</taxon>
        <taxon>Stachybotryaceae</taxon>
        <taxon>Stachybotrys</taxon>
    </lineage>
</organism>
<evidence type="ECO:0000313" key="2">
    <source>
        <dbReference type="EMBL" id="KEY75068.1"/>
    </source>
</evidence>
<feature type="domain" description="LYC1 C-terminal" evidence="1">
    <location>
        <begin position="171"/>
        <end position="366"/>
    </location>
</feature>
<dbReference type="Gene3D" id="3.40.630.30">
    <property type="match status" value="1"/>
</dbReference>
<evidence type="ECO:0000259" key="1">
    <source>
        <dbReference type="Pfam" id="PF22998"/>
    </source>
</evidence>
<protein>
    <recommendedName>
        <fullName evidence="1">LYC1 C-terminal domain-containing protein</fullName>
    </recommendedName>
</protein>
<accession>A0A084BBY9</accession>
<dbReference type="OrthoDB" id="2020070at2759"/>
<proteinExistence type="predicted"/>
<dbReference type="HOGENOM" id="CLU_038171_0_0_1"/>